<feature type="transmembrane region" description="Helical" evidence="1">
    <location>
        <begin position="125"/>
        <end position="148"/>
    </location>
</feature>
<keyword evidence="1" id="KW-1133">Transmembrane helix</keyword>
<reference evidence="2 3" key="1">
    <citation type="submission" date="2017-02" db="EMBL/GenBank/DDBJ databases">
        <authorList>
            <person name="Varghese N."/>
            <person name="Submissions S."/>
        </authorList>
    </citation>
    <scope>NUCLEOTIDE SEQUENCE [LARGE SCALE GENOMIC DNA]</scope>
    <source>
        <strain evidence="2 3">VKM Ac-1787</strain>
    </source>
</reference>
<keyword evidence="1" id="KW-0472">Membrane</keyword>
<protein>
    <submittedName>
        <fullName evidence="2">Uncharacterized protein</fullName>
    </submittedName>
</protein>
<feature type="transmembrane region" description="Helical" evidence="1">
    <location>
        <begin position="82"/>
        <end position="105"/>
    </location>
</feature>
<accession>A0ABY1LFP9</accession>
<gene>
    <name evidence="2" type="ORF">SAMN06295973_0073</name>
</gene>
<keyword evidence="3" id="KW-1185">Reference proteome</keyword>
<sequence>MAQPVPEPEHVSRPLVERCGGASTLGRVSIPRNDSGPVRGWIGPDWEATVDARRLDELRWKVEQELSTLSGFRRRLKTEGEYLVPGLAIGIPFLIPQAFGLVEALTAAPEPSIDAFGEWISRPAVAGWLIVSALLFCFSLVSVPMRALGEFRIYRRGGWLALQAPTGLVQWGGEAPTLIAYDHRLVGGSRDTVERDLRNPFMLVSGPRMPVWVFAGALRSVRASTVARSLSIHRLAVLRQEIGVLRAIPAPMVFPQTDGCLFGAQDEGLLTVALPRPVKAGQRIRLARVKLSRAERESVTIGHPS</sequence>
<evidence type="ECO:0000313" key="3">
    <source>
        <dbReference type="Proteomes" id="UP000190827"/>
    </source>
</evidence>
<dbReference type="EMBL" id="FUZO01000001">
    <property type="protein sequence ID" value="SKC35999.1"/>
    <property type="molecule type" value="Genomic_DNA"/>
</dbReference>
<organism evidence="2 3">
    <name type="scientific">Plantibacter cousiniae</name>
    <name type="common">nom. nud.</name>
    <dbReference type="NCBI Taxonomy" id="199709"/>
    <lineage>
        <taxon>Bacteria</taxon>
        <taxon>Bacillati</taxon>
        <taxon>Actinomycetota</taxon>
        <taxon>Actinomycetes</taxon>
        <taxon>Micrococcales</taxon>
        <taxon>Microbacteriaceae</taxon>
        <taxon>Plantibacter</taxon>
    </lineage>
</organism>
<proteinExistence type="predicted"/>
<comment type="caution">
    <text evidence="2">The sequence shown here is derived from an EMBL/GenBank/DDBJ whole genome shotgun (WGS) entry which is preliminary data.</text>
</comment>
<name>A0ABY1LFP9_9MICO</name>
<evidence type="ECO:0000313" key="2">
    <source>
        <dbReference type="EMBL" id="SKC35999.1"/>
    </source>
</evidence>
<dbReference type="Proteomes" id="UP000190827">
    <property type="component" value="Unassembled WGS sequence"/>
</dbReference>
<keyword evidence="1" id="KW-0812">Transmembrane</keyword>
<evidence type="ECO:0000256" key="1">
    <source>
        <dbReference type="SAM" id="Phobius"/>
    </source>
</evidence>